<evidence type="ECO:0000313" key="13">
    <source>
        <dbReference type="EnsemblMetazoa" id="Aqu2.1.28078_001"/>
    </source>
</evidence>
<feature type="compositionally biased region" description="Basic and acidic residues" evidence="11">
    <location>
        <begin position="247"/>
        <end position="261"/>
    </location>
</feature>
<dbReference type="GO" id="GO:0005737">
    <property type="term" value="C:cytoplasm"/>
    <property type="evidence" value="ECO:0007669"/>
    <property type="project" value="UniProtKB-SubCell"/>
</dbReference>
<dbReference type="CDD" id="cd04089">
    <property type="entry name" value="eRF3_II"/>
    <property type="match status" value="1"/>
</dbReference>
<dbReference type="FunFam" id="3.40.50.300:FF:000270">
    <property type="entry name" value="Eukaryotic peptide chain release factor GTP-binding subunit ERF3A"/>
    <property type="match status" value="1"/>
</dbReference>
<feature type="compositionally biased region" description="Polar residues" evidence="11">
    <location>
        <begin position="106"/>
        <end position="122"/>
    </location>
</feature>
<dbReference type="Gene3D" id="2.40.30.10">
    <property type="entry name" value="Translation factors"/>
    <property type="match status" value="2"/>
</dbReference>
<evidence type="ECO:0000256" key="3">
    <source>
        <dbReference type="ARBA" id="ARBA00022490"/>
    </source>
</evidence>
<dbReference type="Gene3D" id="3.40.50.300">
    <property type="entry name" value="P-loop containing nucleotide triphosphate hydrolases"/>
    <property type="match status" value="1"/>
</dbReference>
<feature type="compositionally biased region" description="Polar residues" evidence="11">
    <location>
        <begin position="131"/>
        <end position="141"/>
    </location>
</feature>
<dbReference type="InterPro" id="IPR004161">
    <property type="entry name" value="EFTu-like_2"/>
</dbReference>
<dbReference type="InterPro" id="IPR027417">
    <property type="entry name" value="P-loop_NTPase"/>
</dbReference>
<dbReference type="GO" id="GO:0003924">
    <property type="term" value="F:GTPase activity"/>
    <property type="evidence" value="ECO:0007669"/>
    <property type="project" value="InterPro"/>
</dbReference>
<proteinExistence type="inferred from homology"/>
<feature type="region of interest" description="Disordered" evidence="11">
    <location>
        <begin position="1157"/>
        <end position="1204"/>
    </location>
</feature>
<dbReference type="Gene3D" id="2.130.10.10">
    <property type="entry name" value="YVTN repeat-like/Quinoprotein amine dehydrogenase"/>
    <property type="match status" value="1"/>
</dbReference>
<feature type="region of interest" description="Disordered" evidence="11">
    <location>
        <begin position="1041"/>
        <end position="1061"/>
    </location>
</feature>
<evidence type="ECO:0000256" key="1">
    <source>
        <dbReference type="ARBA" id="ARBA00004496"/>
    </source>
</evidence>
<keyword evidence="9" id="KW-0342">GTP-binding</keyword>
<evidence type="ECO:0000256" key="8">
    <source>
        <dbReference type="ARBA" id="ARBA00023006"/>
    </source>
</evidence>
<dbReference type="SUPFAM" id="SSF50465">
    <property type="entry name" value="EF-Tu/eEF-1alpha/eIF2-gamma C-terminal domain"/>
    <property type="match status" value="1"/>
</dbReference>
<dbReference type="InterPro" id="IPR031157">
    <property type="entry name" value="G_TR_CS"/>
</dbReference>
<feature type="region of interest" description="Disordered" evidence="11">
    <location>
        <begin position="95"/>
        <end position="279"/>
    </location>
</feature>
<dbReference type="InterPro" id="IPR001680">
    <property type="entry name" value="WD40_rpt"/>
</dbReference>
<dbReference type="Pfam" id="PF03144">
    <property type="entry name" value="GTP_EFTU_D2"/>
    <property type="match status" value="1"/>
</dbReference>
<dbReference type="Pfam" id="PF22594">
    <property type="entry name" value="GTP-eEF1A_C"/>
    <property type="match status" value="1"/>
</dbReference>
<dbReference type="Pfam" id="PF00009">
    <property type="entry name" value="GTP_EFTU"/>
    <property type="match status" value="1"/>
</dbReference>
<dbReference type="eggNOG" id="KOG0459">
    <property type="taxonomic scope" value="Eukaryota"/>
</dbReference>
<dbReference type="SUPFAM" id="SSF50978">
    <property type="entry name" value="WD40 repeat-like"/>
    <property type="match status" value="1"/>
</dbReference>
<keyword evidence="3" id="KW-0963">Cytoplasm</keyword>
<keyword evidence="7" id="KW-0648">Protein biosynthesis</keyword>
<dbReference type="STRING" id="400682.A0A1X7UK03"/>
<evidence type="ECO:0000256" key="7">
    <source>
        <dbReference type="ARBA" id="ARBA00022917"/>
    </source>
</evidence>
<evidence type="ECO:0000256" key="2">
    <source>
        <dbReference type="ARBA" id="ARBA00007249"/>
    </source>
</evidence>
<dbReference type="InterPro" id="IPR048720">
    <property type="entry name" value="PROPPIN"/>
</dbReference>
<evidence type="ECO:0000256" key="6">
    <source>
        <dbReference type="ARBA" id="ARBA00022741"/>
    </source>
</evidence>
<evidence type="ECO:0000256" key="11">
    <source>
        <dbReference type="SAM" id="MobiDB-lite"/>
    </source>
</evidence>
<sequence length="1204" mass="131618">MNEVTILAQPLPCVQLEPVSKRVGILSFKMSNNPPGGSNPPPSDIQSQFQGLRVSAPQFVPNVNAPTFQPGAYQYYGHLPYQMGGPGHHSGMYGQHPVMYQPYQPHPQQSGGYRGGYSNQYQPGGRVPQLLTRQSQQTNDTCVKDQSDNAKNTKPAGTDNSLLSKEVDSWEERADESVEHSFSPEVPPTIKQEPKELEGVVKQQEGVVSEPVGTKGAVTNEDQTPSAGGERHTESSSDNSSQPSPVIDHKVAPPTRTKEEGPAVAKQHLKGVAPPPRDKEAKENVNIVFIGHVDAGKSTIGGHIMYLTGGVDKRTLEKYEREAKEKNRETWYLSWALDTNQEERDKGKTVEVGRANFETDRKRFTILDAPGHAGFVPNMIGGAVQADIGVLVISARRGEFETGFEKGGQTREHAMLAKTAGVKHLIVLINKMDDPTVQWSQERYEECKTKLTPFLKKLGFNPKTDIYFMPVSGLTGANLKEPLTDKWYSGPAFIPYLDNLPTISREDTGAFRMPIADKFKDMGTMVMGKVESGSVCKGSQFILMPNRTLVEVLTVIRVEDEVPAAYSGDNIKLKLKGVEEEDISPGFVLCSPHSPCHVGRIFDAQVVILEYKSIICAGFSCVLHIHNAAEEVEITQLIAKIDKKSGKKLPEKPKFIKQDNTAIARLQTSRVICMEKFQEFPAMARFTLRDEGKTIAIGKVLKIIEATLNTTANTTLSPNGVQELVLVAVLGVCPKSSLTCHIALTGSGSVAADSEGSWNKCVCTVSSCSLSFDCFCLSVLMNLTLEPAERTHDLLYIDFNQDKSSLSVGTRTGYKLYSLNAINDKPDLLFEKEGGEVCIIERLFSSSLVAIVEASNPRKLRLCHFKKNSEICTYSYPDTVLAVYLNRQRLIVVLKQNLYIHNIRDMKVMHTIRETPRNPTGLCSLSHANDTALIAYPGSVQTGEVQVFDAMNLRAVAGINAHDSPLAALDFNPAGTKLATASTTGTVIRVFSIPQGDKLFEFRRGMKRFIQISCLSFSEDSNYLSASSSTETVHVFKLTESAPPDQQLQQPEEAASPSGSQSWMSYIGKALSTPASYLPSQVTEPFSQSRSFAHLRLPQSGVRSVCAVACVEGVHKILVATSEGLLYVSSIDPREGGECRYKMYNLLSDAASLEPSSGTGLTGYGGSDTGTTAAAYSIHDPPSVDQSLNYDDESPPKTHTVNQT</sequence>
<dbReference type="PRINTS" id="PR00315">
    <property type="entry name" value="ELONGATNFCT"/>
</dbReference>
<dbReference type="InParanoid" id="A0A1X7UK03"/>
<feature type="compositionally biased region" description="Basic and acidic residues" evidence="11">
    <location>
        <begin position="165"/>
        <end position="179"/>
    </location>
</feature>
<dbReference type="GO" id="GO:0006415">
    <property type="term" value="P:translational termination"/>
    <property type="evidence" value="ECO:0007669"/>
    <property type="project" value="UniProtKB-ARBA"/>
</dbReference>
<organism evidence="13">
    <name type="scientific">Amphimedon queenslandica</name>
    <name type="common">Sponge</name>
    <dbReference type="NCBI Taxonomy" id="400682"/>
    <lineage>
        <taxon>Eukaryota</taxon>
        <taxon>Metazoa</taxon>
        <taxon>Porifera</taxon>
        <taxon>Demospongiae</taxon>
        <taxon>Heteroscleromorpha</taxon>
        <taxon>Haplosclerida</taxon>
        <taxon>Niphatidae</taxon>
        <taxon>Amphimedon</taxon>
    </lineage>
</organism>
<dbReference type="SMART" id="SM00320">
    <property type="entry name" value="WD40"/>
    <property type="match status" value="2"/>
</dbReference>
<dbReference type="AlphaFoldDB" id="A0A1X7UK03"/>
<dbReference type="EnsemblMetazoa" id="Aqu2.1.28078_001">
    <property type="protein sequence ID" value="Aqu2.1.28078_001"/>
    <property type="gene ID" value="Aqu2.1.28078"/>
</dbReference>
<dbReference type="InterPro" id="IPR009001">
    <property type="entry name" value="Transl_elong_EF1A/Init_IF2_C"/>
</dbReference>
<keyword evidence="8" id="KW-0072">Autophagy</keyword>
<keyword evidence="6" id="KW-0547">Nucleotide-binding</keyword>
<dbReference type="Pfam" id="PF21032">
    <property type="entry name" value="PROPPIN"/>
    <property type="match status" value="1"/>
</dbReference>
<dbReference type="eggNOG" id="KOG2110">
    <property type="taxonomic scope" value="Eukaryota"/>
</dbReference>
<dbReference type="FunFam" id="2.40.30.10:FF:000017">
    <property type="entry name" value="Eukaryotic peptide chain release factor GTP-binding subunit"/>
    <property type="match status" value="1"/>
</dbReference>
<keyword evidence="4" id="KW-0853">WD repeat</keyword>
<evidence type="ECO:0000256" key="10">
    <source>
        <dbReference type="ARBA" id="ARBA00025740"/>
    </source>
</evidence>
<dbReference type="InterPro" id="IPR036322">
    <property type="entry name" value="WD40_repeat_dom_sf"/>
</dbReference>
<evidence type="ECO:0000259" key="12">
    <source>
        <dbReference type="PROSITE" id="PS51722"/>
    </source>
</evidence>
<comment type="similarity">
    <text evidence="10">Belongs to the WD repeat PROPPIN family.</text>
</comment>
<dbReference type="CDD" id="cd03704">
    <property type="entry name" value="eRF3_C_III"/>
    <property type="match status" value="1"/>
</dbReference>
<name>A0A1X7UK03_AMPQE</name>
<dbReference type="GO" id="GO:0005525">
    <property type="term" value="F:GTP binding"/>
    <property type="evidence" value="ECO:0007669"/>
    <property type="project" value="UniProtKB-KW"/>
</dbReference>
<dbReference type="InterPro" id="IPR009000">
    <property type="entry name" value="Transl_B-barrel_sf"/>
</dbReference>
<keyword evidence="5" id="KW-0677">Repeat</keyword>
<reference evidence="13" key="1">
    <citation type="submission" date="2017-05" db="UniProtKB">
        <authorList>
            <consortium name="EnsemblMetazoa"/>
        </authorList>
    </citation>
    <scope>IDENTIFICATION</scope>
</reference>
<dbReference type="OrthoDB" id="342024at2759"/>
<feature type="domain" description="Tr-type G" evidence="12">
    <location>
        <begin position="282"/>
        <end position="505"/>
    </location>
</feature>
<dbReference type="GO" id="GO:0006914">
    <property type="term" value="P:autophagy"/>
    <property type="evidence" value="ECO:0007669"/>
    <property type="project" value="UniProtKB-KW"/>
</dbReference>
<comment type="subcellular location">
    <subcellularLocation>
        <location evidence="1">Cytoplasm</location>
    </subcellularLocation>
</comment>
<accession>A0A1X7UK03</accession>
<evidence type="ECO:0000256" key="5">
    <source>
        <dbReference type="ARBA" id="ARBA00022737"/>
    </source>
</evidence>
<dbReference type="SUPFAM" id="SSF50447">
    <property type="entry name" value="Translation proteins"/>
    <property type="match status" value="1"/>
</dbReference>
<dbReference type="SUPFAM" id="SSF52540">
    <property type="entry name" value="P-loop containing nucleoside triphosphate hydrolases"/>
    <property type="match status" value="1"/>
</dbReference>
<evidence type="ECO:0000256" key="9">
    <source>
        <dbReference type="ARBA" id="ARBA00023134"/>
    </source>
</evidence>
<dbReference type="InterPro" id="IPR000795">
    <property type="entry name" value="T_Tr_GTP-bd_dom"/>
</dbReference>
<dbReference type="PROSITE" id="PS00301">
    <property type="entry name" value="G_TR_1"/>
    <property type="match status" value="1"/>
</dbReference>
<dbReference type="FunFam" id="2.40.30.10:FF:000020">
    <property type="entry name" value="Translation elongation factor EF-1"/>
    <property type="match status" value="1"/>
</dbReference>
<dbReference type="PROSITE" id="PS51722">
    <property type="entry name" value="G_TR_2"/>
    <property type="match status" value="1"/>
</dbReference>
<dbReference type="InterPro" id="IPR015943">
    <property type="entry name" value="WD40/YVTN_repeat-like_dom_sf"/>
</dbReference>
<dbReference type="PANTHER" id="PTHR23115">
    <property type="entry name" value="TRANSLATION FACTOR"/>
    <property type="match status" value="1"/>
</dbReference>
<dbReference type="InterPro" id="IPR050100">
    <property type="entry name" value="TRAFAC_GTPase_members"/>
</dbReference>
<comment type="similarity">
    <text evidence="2">Belongs to the TRAFAC class translation factor GTPase superfamily. Classic translation factor GTPase family. EF-Tu/EF-1A subfamily.</text>
</comment>
<protein>
    <recommendedName>
        <fullName evidence="12">Tr-type G domain-containing protein</fullName>
    </recommendedName>
</protein>
<dbReference type="InterPro" id="IPR054696">
    <property type="entry name" value="GTP-eEF1A_C"/>
</dbReference>
<dbReference type="CDD" id="cd01883">
    <property type="entry name" value="EF1_alpha"/>
    <property type="match status" value="1"/>
</dbReference>
<evidence type="ECO:0000256" key="4">
    <source>
        <dbReference type="ARBA" id="ARBA00022574"/>
    </source>
</evidence>